<keyword evidence="6" id="KW-1185">Reference proteome</keyword>
<evidence type="ECO:0000256" key="3">
    <source>
        <dbReference type="ARBA" id="ARBA00022839"/>
    </source>
</evidence>
<dbReference type="Gene3D" id="3.30.420.10">
    <property type="entry name" value="Ribonuclease H-like superfamily/Ribonuclease H"/>
    <property type="match status" value="1"/>
</dbReference>
<organism evidence="5 6">
    <name type="scientific">Amnibacterium endophyticum</name>
    <dbReference type="NCBI Taxonomy" id="2109337"/>
    <lineage>
        <taxon>Bacteria</taxon>
        <taxon>Bacillati</taxon>
        <taxon>Actinomycetota</taxon>
        <taxon>Actinomycetes</taxon>
        <taxon>Micrococcales</taxon>
        <taxon>Microbacteriaceae</taxon>
        <taxon>Amnibacterium</taxon>
    </lineage>
</organism>
<sequence>MRLDRLRDVAVPVLLGATAGLLAHGVRRLSEGRPNVRRVTDVGADAVLFELEELVEEVAPAPGWAAALGVFDLETTGVDTGTARIVTAHVGVLDEFGQVVERHEWIVDPGVDIPDAATAVHGVSTERARRFGRPPGEVVPEILAVIRSVFARGFPLVVYNAPYDLTLLTAEARRHGVEPLSTAAPVVDPLVIDKALDRYRKGKRTLSATSAAYGVALTDAHDAGADAIAAGRVAQAMARRFGPELSMSAADLHEAQIGWCAEQAERFQTYMREKRDPSFTTSGAWPHR</sequence>
<feature type="domain" description="Exonuclease" evidence="4">
    <location>
        <begin position="67"/>
        <end position="243"/>
    </location>
</feature>
<dbReference type="InterPro" id="IPR013520">
    <property type="entry name" value="Ribonucl_H"/>
</dbReference>
<dbReference type="GO" id="GO:0004527">
    <property type="term" value="F:exonuclease activity"/>
    <property type="evidence" value="ECO:0007669"/>
    <property type="project" value="UniProtKB-KW"/>
</dbReference>
<dbReference type="EMBL" id="JBHUEA010000006">
    <property type="protein sequence ID" value="MFD1721034.1"/>
    <property type="molecule type" value="Genomic_DNA"/>
</dbReference>
<dbReference type="SMART" id="SM00479">
    <property type="entry name" value="EXOIII"/>
    <property type="match status" value="1"/>
</dbReference>
<dbReference type="SUPFAM" id="SSF53098">
    <property type="entry name" value="Ribonuclease H-like"/>
    <property type="match status" value="1"/>
</dbReference>
<dbReference type="RefSeq" id="WP_377932907.1">
    <property type="nucleotide sequence ID" value="NZ_JBHUEA010000006.1"/>
</dbReference>
<protein>
    <submittedName>
        <fullName evidence="5">Exonuclease domain-containing protein</fullName>
    </submittedName>
</protein>
<dbReference type="InterPro" id="IPR036397">
    <property type="entry name" value="RNaseH_sf"/>
</dbReference>
<dbReference type="Pfam" id="PF00929">
    <property type="entry name" value="RNase_T"/>
    <property type="match status" value="1"/>
</dbReference>
<dbReference type="PANTHER" id="PTHR30231:SF4">
    <property type="entry name" value="PROTEIN NEN2"/>
    <property type="match status" value="1"/>
</dbReference>
<accession>A0ABW4LG89</accession>
<evidence type="ECO:0000313" key="5">
    <source>
        <dbReference type="EMBL" id="MFD1721034.1"/>
    </source>
</evidence>
<comment type="caution">
    <text evidence="5">The sequence shown here is derived from an EMBL/GenBank/DDBJ whole genome shotgun (WGS) entry which is preliminary data.</text>
</comment>
<dbReference type="NCBIfam" id="NF005927">
    <property type="entry name" value="PRK07942.1"/>
    <property type="match status" value="1"/>
</dbReference>
<evidence type="ECO:0000256" key="2">
    <source>
        <dbReference type="ARBA" id="ARBA00022801"/>
    </source>
</evidence>
<evidence type="ECO:0000256" key="1">
    <source>
        <dbReference type="ARBA" id="ARBA00022722"/>
    </source>
</evidence>
<dbReference type="InterPro" id="IPR012337">
    <property type="entry name" value="RNaseH-like_sf"/>
</dbReference>
<dbReference type="Proteomes" id="UP001597347">
    <property type="component" value="Unassembled WGS sequence"/>
</dbReference>
<dbReference type="PANTHER" id="PTHR30231">
    <property type="entry name" value="DNA POLYMERASE III SUBUNIT EPSILON"/>
    <property type="match status" value="1"/>
</dbReference>
<proteinExistence type="predicted"/>
<gene>
    <name evidence="5" type="ORF">ACFSBI_05685</name>
</gene>
<keyword evidence="2" id="KW-0378">Hydrolase</keyword>
<keyword evidence="1" id="KW-0540">Nuclease</keyword>
<evidence type="ECO:0000259" key="4">
    <source>
        <dbReference type="SMART" id="SM00479"/>
    </source>
</evidence>
<keyword evidence="3 5" id="KW-0269">Exonuclease</keyword>
<dbReference type="CDD" id="cd06127">
    <property type="entry name" value="DEDDh"/>
    <property type="match status" value="1"/>
</dbReference>
<evidence type="ECO:0000313" key="6">
    <source>
        <dbReference type="Proteomes" id="UP001597347"/>
    </source>
</evidence>
<reference evidence="6" key="1">
    <citation type="journal article" date="2019" name="Int. J. Syst. Evol. Microbiol.">
        <title>The Global Catalogue of Microorganisms (GCM) 10K type strain sequencing project: providing services to taxonomists for standard genome sequencing and annotation.</title>
        <authorList>
            <consortium name="The Broad Institute Genomics Platform"/>
            <consortium name="The Broad Institute Genome Sequencing Center for Infectious Disease"/>
            <person name="Wu L."/>
            <person name="Ma J."/>
        </authorList>
    </citation>
    <scope>NUCLEOTIDE SEQUENCE [LARGE SCALE GENOMIC DNA]</scope>
    <source>
        <strain evidence="6">CGMCC 1.12471</strain>
    </source>
</reference>
<name>A0ABW4LG89_9MICO</name>